<keyword evidence="1" id="KW-0175">Coiled coil</keyword>
<dbReference type="Proteomes" id="UP000246132">
    <property type="component" value="Unassembled WGS sequence"/>
</dbReference>
<dbReference type="RefSeq" id="WP_109768720.1">
    <property type="nucleotide sequence ID" value="NZ_QFWV02000001.1"/>
</dbReference>
<name>A0A3A8AHA7_9HYPH</name>
<evidence type="ECO:0000256" key="1">
    <source>
        <dbReference type="SAM" id="Coils"/>
    </source>
</evidence>
<dbReference type="AlphaFoldDB" id="A0A3A8AHA7"/>
<proteinExistence type="predicted"/>
<keyword evidence="3" id="KW-1185">Reference proteome</keyword>
<sequence length="92" mass="10369">MKTKLLGWKLWPWLRALAGSGGLLPLPGRIAVGIVGAANRAQLEAAKRRLAQLRDRDLPRLRDELREINHRIGTIERNIAIVREERRSLGCA</sequence>
<organism evidence="2 3">
    <name type="scientific">Oceaniradius stylonematis</name>
    <dbReference type="NCBI Taxonomy" id="2184161"/>
    <lineage>
        <taxon>Bacteria</taxon>
        <taxon>Pseudomonadati</taxon>
        <taxon>Pseudomonadota</taxon>
        <taxon>Alphaproteobacteria</taxon>
        <taxon>Hyphomicrobiales</taxon>
        <taxon>Ahrensiaceae</taxon>
        <taxon>Oceaniradius</taxon>
    </lineage>
</organism>
<comment type="caution">
    <text evidence="2">The sequence shown here is derived from an EMBL/GenBank/DDBJ whole genome shotgun (WGS) entry which is preliminary data.</text>
</comment>
<protein>
    <submittedName>
        <fullName evidence="2">Uncharacterized protein</fullName>
    </submittedName>
</protein>
<accession>A0A3A8AHA7</accession>
<evidence type="ECO:0000313" key="3">
    <source>
        <dbReference type="Proteomes" id="UP000246132"/>
    </source>
</evidence>
<dbReference type="EMBL" id="QFWV02000001">
    <property type="protein sequence ID" value="RKF08459.1"/>
    <property type="molecule type" value="Genomic_DNA"/>
</dbReference>
<feature type="coiled-coil region" evidence="1">
    <location>
        <begin position="36"/>
        <end position="78"/>
    </location>
</feature>
<evidence type="ECO:0000313" key="2">
    <source>
        <dbReference type="EMBL" id="RKF08459.1"/>
    </source>
</evidence>
<gene>
    <name evidence="2" type="ORF">DEM25_000165</name>
</gene>
<reference evidence="2 3" key="1">
    <citation type="journal article" date="2018" name="Int. J. Syst. Bacteriol.">
        <title>Oceaniradius stylonemae gen. nov., sp. nov., isolated from a red alga, Stylonema cornu-cervi.</title>
        <authorList>
            <person name="Jeong S."/>
        </authorList>
    </citation>
    <scope>NUCLEOTIDE SEQUENCE [LARGE SCALE GENOMIC DNA]</scope>
    <source>
        <strain evidence="2 3">StC1</strain>
    </source>
</reference>